<dbReference type="InterPro" id="IPR037495">
    <property type="entry name" value="CLE41/42/44"/>
</dbReference>
<gene>
    <name evidence="3" type="primary">LOC140020005</name>
</gene>
<dbReference type="GeneID" id="140020005"/>
<feature type="compositionally biased region" description="Basic and acidic residues" evidence="1">
    <location>
        <begin position="112"/>
        <end position="121"/>
    </location>
</feature>
<organism evidence="2 3">
    <name type="scientific">Coffea arabica</name>
    <name type="common">Arabian coffee</name>
    <dbReference type="NCBI Taxonomy" id="13443"/>
    <lineage>
        <taxon>Eukaryota</taxon>
        <taxon>Viridiplantae</taxon>
        <taxon>Streptophyta</taxon>
        <taxon>Embryophyta</taxon>
        <taxon>Tracheophyta</taxon>
        <taxon>Spermatophyta</taxon>
        <taxon>Magnoliopsida</taxon>
        <taxon>eudicotyledons</taxon>
        <taxon>Gunneridae</taxon>
        <taxon>Pentapetalae</taxon>
        <taxon>asterids</taxon>
        <taxon>lamiids</taxon>
        <taxon>Gentianales</taxon>
        <taxon>Rubiaceae</taxon>
        <taxon>Ixoroideae</taxon>
        <taxon>Gardenieae complex</taxon>
        <taxon>Bertiereae - Coffeeae clade</taxon>
        <taxon>Coffeeae</taxon>
        <taxon>Coffea</taxon>
    </lineage>
</organism>
<proteinExistence type="predicted"/>
<evidence type="ECO:0000256" key="1">
    <source>
        <dbReference type="SAM" id="MobiDB-lite"/>
    </source>
</evidence>
<accession>A0ABM4W798</accession>
<reference evidence="3" key="2">
    <citation type="submission" date="2025-08" db="UniProtKB">
        <authorList>
            <consortium name="RefSeq"/>
        </authorList>
    </citation>
    <scope>IDENTIFICATION</scope>
    <source>
        <tissue evidence="3">Leaves</tissue>
    </source>
</reference>
<evidence type="ECO:0000313" key="3">
    <source>
        <dbReference type="RefSeq" id="XP_071927651.1"/>
    </source>
</evidence>
<protein>
    <submittedName>
        <fullName evidence="3">CLAVATA3/ESR (CLE)-related protein TDIF-like</fullName>
    </submittedName>
</protein>
<keyword evidence="2" id="KW-1185">Reference proteome</keyword>
<feature type="region of interest" description="Disordered" evidence="1">
    <location>
        <begin position="62"/>
        <end position="130"/>
    </location>
</feature>
<reference evidence="2" key="1">
    <citation type="journal article" date="2025" name="Foods">
        <title>Unveiling the Microbial Signatures of Arabica Coffee Cherries: Insights into Ripeness Specific Diversity, Functional Traits, and Implications for Quality and Safety.</title>
        <authorList>
            <consortium name="RefSeq"/>
            <person name="Tenea G.N."/>
            <person name="Cifuentes V."/>
            <person name="Reyes P."/>
            <person name="Cevallos-Vallejos M."/>
        </authorList>
    </citation>
    <scope>NUCLEOTIDE SEQUENCE [LARGE SCALE GENOMIC DNA]</scope>
</reference>
<sequence>MDIDLLWAVGGWLLIPDCMATLKTSSKISESSSKSQNPFLLFLGLIFIFLVLVHSSDPSISPSLESTQTLVPHSSPSSASSPSPPSSAMKLHSRRSKTMHTPSSSSSSSASREFEAGEHEVPSGPNPISN</sequence>
<name>A0ABM4W798_COFAR</name>
<dbReference type="PANTHER" id="PTHR35301:SF1">
    <property type="entry name" value="CLAVATA3_ESR (CLE)-RELATED PROTEIN 41-RELATED"/>
    <property type="match status" value="1"/>
</dbReference>
<dbReference type="PANTHER" id="PTHR35301">
    <property type="entry name" value="CLAVATA3/ESR (CLE)-RELATED PROTEIN 41-RELATED"/>
    <property type="match status" value="1"/>
</dbReference>
<dbReference type="Proteomes" id="UP001652660">
    <property type="component" value="Chromosome 1e"/>
</dbReference>
<evidence type="ECO:0000313" key="2">
    <source>
        <dbReference type="Proteomes" id="UP001652660"/>
    </source>
</evidence>
<dbReference type="RefSeq" id="XP_071927651.1">
    <property type="nucleotide sequence ID" value="XM_072071550.1"/>
</dbReference>